<reference evidence="1" key="2">
    <citation type="submission" date="2019-01" db="UniProtKB">
        <authorList>
            <consortium name="EnsemblPlants"/>
        </authorList>
    </citation>
    <scope>IDENTIFICATION</scope>
    <source>
        <strain evidence="1">cv. Heinz 1706</strain>
    </source>
</reference>
<reference evidence="1" key="1">
    <citation type="journal article" date="2012" name="Nature">
        <title>The tomato genome sequence provides insights into fleshy fruit evolution.</title>
        <authorList>
            <consortium name="Tomato Genome Consortium"/>
        </authorList>
    </citation>
    <scope>NUCLEOTIDE SEQUENCE [LARGE SCALE GENOMIC DNA]</scope>
    <source>
        <strain evidence="1">cv. Heinz 1706</strain>
    </source>
</reference>
<protein>
    <submittedName>
        <fullName evidence="1">Uncharacterized protein</fullName>
    </submittedName>
</protein>
<name>A0A3Q7GIM8_SOLLC</name>
<evidence type="ECO:0000313" key="1">
    <source>
        <dbReference type="EnsemblPlants" id="Solyc03g118337.1.1"/>
    </source>
</evidence>
<sequence>MDNPLKGKLPDSLSHMRSSMIYQSINFLVSSLLHSTICHRPVVNYFSGNLRSNIGVAFPKAEKINWGMN</sequence>
<dbReference type="AlphaFoldDB" id="A0A3Q7GIM8"/>
<proteinExistence type="predicted"/>
<dbReference type="InParanoid" id="A0A3Q7GIM8"/>
<dbReference type="Gramene" id="Solyc03g118337.1.1">
    <property type="protein sequence ID" value="Solyc03g118337.1.1"/>
    <property type="gene ID" value="Solyc03g118337.1"/>
</dbReference>
<accession>A0A3Q7GIM8</accession>
<dbReference type="Proteomes" id="UP000004994">
    <property type="component" value="Chromosome 3"/>
</dbReference>
<dbReference type="EnsemblPlants" id="Solyc03g118337.1.1">
    <property type="protein sequence ID" value="Solyc03g118337.1.1"/>
    <property type="gene ID" value="Solyc03g118337.1"/>
</dbReference>
<keyword evidence="2" id="KW-1185">Reference proteome</keyword>
<organism evidence="1">
    <name type="scientific">Solanum lycopersicum</name>
    <name type="common">Tomato</name>
    <name type="synonym">Lycopersicon esculentum</name>
    <dbReference type="NCBI Taxonomy" id="4081"/>
    <lineage>
        <taxon>Eukaryota</taxon>
        <taxon>Viridiplantae</taxon>
        <taxon>Streptophyta</taxon>
        <taxon>Embryophyta</taxon>
        <taxon>Tracheophyta</taxon>
        <taxon>Spermatophyta</taxon>
        <taxon>Magnoliopsida</taxon>
        <taxon>eudicotyledons</taxon>
        <taxon>Gunneridae</taxon>
        <taxon>Pentapetalae</taxon>
        <taxon>asterids</taxon>
        <taxon>lamiids</taxon>
        <taxon>Solanales</taxon>
        <taxon>Solanaceae</taxon>
        <taxon>Solanoideae</taxon>
        <taxon>Solaneae</taxon>
        <taxon>Solanum</taxon>
        <taxon>Solanum subgen. Lycopersicon</taxon>
    </lineage>
</organism>
<evidence type="ECO:0000313" key="2">
    <source>
        <dbReference type="Proteomes" id="UP000004994"/>
    </source>
</evidence>